<evidence type="ECO:0000313" key="4">
    <source>
        <dbReference type="Proteomes" id="UP000294829"/>
    </source>
</evidence>
<accession>A0A4R5VYD6</accession>
<feature type="chain" id="PRO_5020537005" evidence="1">
    <location>
        <begin position="21"/>
        <end position="301"/>
    </location>
</feature>
<feature type="domain" description="Metallo-beta-lactamase" evidence="2">
    <location>
        <begin position="53"/>
        <end position="248"/>
    </location>
</feature>
<proteinExistence type="predicted"/>
<dbReference type="AlphaFoldDB" id="A0A4R5VYD6"/>
<keyword evidence="4" id="KW-1185">Reference proteome</keyword>
<dbReference type="NCBIfam" id="NF033105">
    <property type="entry name" value="bla_subclass_B3"/>
    <property type="match status" value="1"/>
</dbReference>
<evidence type="ECO:0000313" key="3">
    <source>
        <dbReference type="EMBL" id="TDK63461.1"/>
    </source>
</evidence>
<dbReference type="PANTHER" id="PTHR42951">
    <property type="entry name" value="METALLO-BETA-LACTAMASE DOMAIN-CONTAINING"/>
    <property type="match status" value="1"/>
</dbReference>
<sequence length="301" mass="32153">MKKLFGLFLLLSGITVNALADSEAINCGACASWNQQQKPFNVYGNTWYVGPKGLSSILITSPQGHILLDGALPQSAKLIQAHIRALGFRVEDIKLIVNSHAHFDHAGGIAALQKASGATVAASASGAAVLIAGTVDADDPQFDPKNPFHVPKVDKVQIVQDGESLHVGDLVITAHTTPGHTPGSTAWTWKSCEKERCLNVVYADSLNPISSDGFNFLGDAQHTDVAPLFKESIAKVAGLPCDILLAPHPGMVDTFEKQATKTAKLNPFIDPNACRAYAENASERLEERLAKERLNTAVTKK</sequence>
<evidence type="ECO:0000256" key="1">
    <source>
        <dbReference type="SAM" id="SignalP"/>
    </source>
</evidence>
<dbReference type="InterPro" id="IPR050855">
    <property type="entry name" value="NDM-1-like"/>
</dbReference>
<dbReference type="Pfam" id="PF00753">
    <property type="entry name" value="Lactamase_B"/>
    <property type="match status" value="1"/>
</dbReference>
<dbReference type="PANTHER" id="PTHR42951:SF17">
    <property type="entry name" value="METALLO-BETA-LACTAMASE DOMAIN-CONTAINING PROTEIN"/>
    <property type="match status" value="1"/>
</dbReference>
<dbReference type="SMART" id="SM00849">
    <property type="entry name" value="Lactamase_B"/>
    <property type="match status" value="1"/>
</dbReference>
<dbReference type="EMBL" id="SMYL01000009">
    <property type="protein sequence ID" value="TDK63461.1"/>
    <property type="molecule type" value="Genomic_DNA"/>
</dbReference>
<dbReference type="InterPro" id="IPR001279">
    <property type="entry name" value="Metallo-B-lactamas"/>
</dbReference>
<dbReference type="NCBIfam" id="NF012229">
    <property type="entry name" value="bla_class_B_core"/>
    <property type="match status" value="1"/>
</dbReference>
<evidence type="ECO:0000259" key="2">
    <source>
        <dbReference type="SMART" id="SM00849"/>
    </source>
</evidence>
<comment type="caution">
    <text evidence="3">The sequence shown here is derived from an EMBL/GenBank/DDBJ whole genome shotgun (WGS) entry which is preliminary data.</text>
</comment>
<dbReference type="Proteomes" id="UP000294829">
    <property type="component" value="Unassembled WGS sequence"/>
</dbReference>
<keyword evidence="1" id="KW-0732">Signal</keyword>
<feature type="signal peptide" evidence="1">
    <location>
        <begin position="1"/>
        <end position="20"/>
    </location>
</feature>
<name>A0A4R5VYD6_9BURK</name>
<organism evidence="3 4">
    <name type="scientific">Sapientia aquatica</name>
    <dbReference type="NCBI Taxonomy" id="1549640"/>
    <lineage>
        <taxon>Bacteria</taxon>
        <taxon>Pseudomonadati</taxon>
        <taxon>Pseudomonadota</taxon>
        <taxon>Betaproteobacteria</taxon>
        <taxon>Burkholderiales</taxon>
        <taxon>Oxalobacteraceae</taxon>
        <taxon>Sapientia</taxon>
    </lineage>
</organism>
<reference evidence="3 4" key="1">
    <citation type="submission" date="2019-03" db="EMBL/GenBank/DDBJ databases">
        <title>Sapientia aquatica gen. nov., sp. nov., isolated from a crater lake.</title>
        <authorList>
            <person name="Felfoldi T."/>
            <person name="Szabo A."/>
            <person name="Toth E."/>
            <person name="Schumann P."/>
            <person name="Keki Z."/>
            <person name="Marialigeti K."/>
            <person name="Mathe I."/>
        </authorList>
    </citation>
    <scope>NUCLEOTIDE SEQUENCE [LARGE SCALE GENOMIC DNA]</scope>
    <source>
        <strain evidence="3 4">SA-152</strain>
    </source>
</reference>
<dbReference type="InterPro" id="IPR036866">
    <property type="entry name" value="RibonucZ/Hydroxyglut_hydro"/>
</dbReference>
<dbReference type="SUPFAM" id="SSF56281">
    <property type="entry name" value="Metallo-hydrolase/oxidoreductase"/>
    <property type="match status" value="1"/>
</dbReference>
<dbReference type="OrthoDB" id="9762883at2"/>
<dbReference type="CDD" id="cd16290">
    <property type="entry name" value="AIM-1_SMB-1-like_MBL-B3"/>
    <property type="match status" value="1"/>
</dbReference>
<protein>
    <submittedName>
        <fullName evidence="3">Subclass B3 metallo-beta-lactamase</fullName>
    </submittedName>
</protein>
<dbReference type="Gene3D" id="3.60.15.10">
    <property type="entry name" value="Ribonuclease Z/Hydroxyacylglutathione hydrolase-like"/>
    <property type="match status" value="1"/>
</dbReference>
<gene>
    <name evidence="3" type="primary">bla</name>
    <name evidence="3" type="ORF">E2I14_14715</name>
</gene>
<dbReference type="RefSeq" id="WP_133329878.1">
    <property type="nucleotide sequence ID" value="NZ_SMYL01000009.1"/>
</dbReference>